<comment type="caution">
    <text evidence="2">The sequence shown here is derived from an EMBL/GenBank/DDBJ whole genome shotgun (WGS) entry which is preliminary data.</text>
</comment>
<keyword evidence="3" id="KW-1185">Reference proteome</keyword>
<gene>
    <name evidence="2" type="ORF">CYMTET_7401</name>
</gene>
<reference evidence="2 3" key="1">
    <citation type="journal article" date="2015" name="Genome Biol. Evol.">
        <title>Comparative Genomics of a Bacterivorous Green Alga Reveals Evolutionary Causalities and Consequences of Phago-Mixotrophic Mode of Nutrition.</title>
        <authorList>
            <person name="Burns J.A."/>
            <person name="Paasch A."/>
            <person name="Narechania A."/>
            <person name="Kim E."/>
        </authorList>
    </citation>
    <scope>NUCLEOTIDE SEQUENCE [LARGE SCALE GENOMIC DNA]</scope>
    <source>
        <strain evidence="2 3">PLY_AMNH</strain>
    </source>
</reference>
<accession>A0AAE0GVK6</accession>
<feature type="compositionally biased region" description="Basic and acidic residues" evidence="1">
    <location>
        <begin position="339"/>
        <end position="349"/>
    </location>
</feature>
<name>A0AAE0GVK6_9CHLO</name>
<evidence type="ECO:0000256" key="1">
    <source>
        <dbReference type="SAM" id="MobiDB-lite"/>
    </source>
</evidence>
<organism evidence="2 3">
    <name type="scientific">Cymbomonas tetramitiformis</name>
    <dbReference type="NCBI Taxonomy" id="36881"/>
    <lineage>
        <taxon>Eukaryota</taxon>
        <taxon>Viridiplantae</taxon>
        <taxon>Chlorophyta</taxon>
        <taxon>Pyramimonadophyceae</taxon>
        <taxon>Pyramimonadales</taxon>
        <taxon>Pyramimonadaceae</taxon>
        <taxon>Cymbomonas</taxon>
    </lineage>
</organism>
<evidence type="ECO:0000313" key="2">
    <source>
        <dbReference type="EMBL" id="KAK3284982.1"/>
    </source>
</evidence>
<sequence length="418" mass="47329">MSKGQGSGSRRAQPTALTYISLDSIEETENGAGLDLKGRAGLRYTGKSDEDREAFVRKFVEFVEEFRRAHESRIRRQMKSAALFMSLSAQQQKDFKNSKPDYRAIWELIPIFLAGDDSSTSVTYEWWLAVDGDADGEVSGEWRTVGPSIKGLTGVDETEETHYFWALRGFIAALEAKLLMKGTKEKQDLLLAKPQTAEQDGLTFVKLCQRREAAVHAGVVVPDEVVRQNILECIKMLRIKEFRDRVAEQVRSQYPAPDRVTWNNLEVIVEVQDKLKNDAETWSLKPLQDLNRRASDVYACWEMKQHGIDLVELLATVKRAAAGKRDTGRKGSAAGPSESTKKQDKEVNYAEKAAGRYSKVPPPGCRSPEGMPENFWEKRKNSPRENERKNYALRKYNLEHVFPKQEMGITPTAGPRKL</sequence>
<dbReference type="AlphaFoldDB" id="A0AAE0GVK6"/>
<feature type="compositionally biased region" description="Basic and acidic residues" evidence="1">
    <location>
        <begin position="375"/>
        <end position="391"/>
    </location>
</feature>
<dbReference type="EMBL" id="LGRX02002029">
    <property type="protein sequence ID" value="KAK3284982.1"/>
    <property type="molecule type" value="Genomic_DNA"/>
</dbReference>
<feature type="region of interest" description="Disordered" evidence="1">
    <location>
        <begin position="321"/>
        <end position="391"/>
    </location>
</feature>
<proteinExistence type="predicted"/>
<protein>
    <submittedName>
        <fullName evidence="2">Uncharacterized protein</fullName>
    </submittedName>
</protein>
<evidence type="ECO:0000313" key="3">
    <source>
        <dbReference type="Proteomes" id="UP001190700"/>
    </source>
</evidence>
<dbReference type="Proteomes" id="UP001190700">
    <property type="component" value="Unassembled WGS sequence"/>
</dbReference>